<reference evidence="2" key="1">
    <citation type="journal article" date="2006" name="Proc. Natl. Acad. Sci. U.S.A.">
        <title>The complete genome of Rhodococcus sp. RHA1 provides insights into a catabolic powerhouse.</title>
        <authorList>
            <person name="McLeod M.P."/>
            <person name="Warren R.L."/>
            <person name="Hsiao W.W.L."/>
            <person name="Araki N."/>
            <person name="Myhre M."/>
            <person name="Fernandes C."/>
            <person name="Miyazawa D."/>
            <person name="Wong W."/>
            <person name="Lillquist A.L."/>
            <person name="Wang D."/>
            <person name="Dosanjh M."/>
            <person name="Hara H."/>
            <person name="Petrescu A."/>
            <person name="Morin R.D."/>
            <person name="Yang G."/>
            <person name="Stott J.M."/>
            <person name="Schein J.E."/>
            <person name="Shin H."/>
            <person name="Smailus D."/>
            <person name="Siddiqui A.S."/>
            <person name="Marra M.A."/>
            <person name="Jones S.J.M."/>
            <person name="Holt R."/>
            <person name="Brinkman F.S.L."/>
            <person name="Miyauchi K."/>
            <person name="Fukuda M."/>
            <person name="Davies J.E."/>
            <person name="Mohn W.W."/>
            <person name="Eltis L.D."/>
        </authorList>
    </citation>
    <scope>NUCLEOTIDE SEQUENCE [LARGE SCALE GENOMIC DNA]</scope>
    <source>
        <strain evidence="2">RHA1</strain>
    </source>
</reference>
<dbReference type="KEGG" id="rha:RHA1_ro11248"/>
<protein>
    <submittedName>
        <fullName evidence="1">Uncharacterized protein</fullName>
    </submittedName>
</protein>
<gene>
    <name evidence="1" type="ordered locus">RHA1_ro11248</name>
</gene>
<proteinExistence type="predicted"/>
<sequence length="100" mass="10881">MCCLLLMHRRQAAVIRIGPANWPAGQGRVNSNRANYSGETAGISKIHWQKGRFSVTGQAASDHGVRTAPDASWLSEVGVDSRDRRSVSVSRFRVSSSEAI</sequence>
<dbReference type="AlphaFoldDB" id="Q0RUZ1"/>
<name>Q0RUZ1_RHOJR</name>
<evidence type="ECO:0000313" key="2">
    <source>
        <dbReference type="Proteomes" id="UP000008710"/>
    </source>
</evidence>
<dbReference type="Proteomes" id="UP000008710">
    <property type="component" value="Plasmid pRHL3"/>
</dbReference>
<evidence type="ECO:0000313" key="1">
    <source>
        <dbReference type="EMBL" id="ABH00895.1"/>
    </source>
</evidence>
<dbReference type="HOGENOM" id="CLU_2303826_0_0_11"/>
<keyword evidence="1" id="KW-0614">Plasmid</keyword>
<accession>Q0RUZ1</accession>
<geneLocation type="plasmid" evidence="1 2">
    <name>pRHL3</name>
</geneLocation>
<dbReference type="EMBL" id="CP000434">
    <property type="protein sequence ID" value="ABH00895.1"/>
    <property type="molecule type" value="Genomic_DNA"/>
</dbReference>
<organism evidence="1 2">
    <name type="scientific">Rhodococcus jostii (strain RHA1)</name>
    <dbReference type="NCBI Taxonomy" id="101510"/>
    <lineage>
        <taxon>Bacteria</taxon>
        <taxon>Bacillati</taxon>
        <taxon>Actinomycetota</taxon>
        <taxon>Actinomycetes</taxon>
        <taxon>Mycobacteriales</taxon>
        <taxon>Nocardiaceae</taxon>
        <taxon>Rhodococcus</taxon>
    </lineage>
</organism>